<protein>
    <submittedName>
        <fullName evidence="1">Uncharacterized protein</fullName>
    </submittedName>
</protein>
<dbReference type="Proteomes" id="UP000064967">
    <property type="component" value="Chromosome"/>
</dbReference>
<organism evidence="1 2">
    <name type="scientific">Labilithrix luteola</name>
    <dbReference type="NCBI Taxonomy" id="1391654"/>
    <lineage>
        <taxon>Bacteria</taxon>
        <taxon>Pseudomonadati</taxon>
        <taxon>Myxococcota</taxon>
        <taxon>Polyangia</taxon>
        <taxon>Polyangiales</taxon>
        <taxon>Labilitrichaceae</taxon>
        <taxon>Labilithrix</taxon>
    </lineage>
</organism>
<evidence type="ECO:0000313" key="1">
    <source>
        <dbReference type="EMBL" id="AKU97009.1"/>
    </source>
</evidence>
<dbReference type="STRING" id="1391654.AKJ09_03673"/>
<reference evidence="1 2" key="1">
    <citation type="submission" date="2015-08" db="EMBL/GenBank/DDBJ databases">
        <authorList>
            <person name="Babu N.S."/>
            <person name="Beckwith C.J."/>
            <person name="Beseler K.G."/>
            <person name="Brison A."/>
            <person name="Carone J.V."/>
            <person name="Caskin T.P."/>
            <person name="Diamond M."/>
            <person name="Durham M.E."/>
            <person name="Foxe J.M."/>
            <person name="Go M."/>
            <person name="Henderson B.A."/>
            <person name="Jones I.B."/>
            <person name="McGettigan J.A."/>
            <person name="Micheletti S.J."/>
            <person name="Nasrallah M.E."/>
            <person name="Ortiz D."/>
            <person name="Piller C.R."/>
            <person name="Privatt S.R."/>
            <person name="Schneider S.L."/>
            <person name="Sharp S."/>
            <person name="Smith T.C."/>
            <person name="Stanton J.D."/>
            <person name="Ullery H.E."/>
            <person name="Wilson R.J."/>
            <person name="Serrano M.G."/>
            <person name="Buck G."/>
            <person name="Lee V."/>
            <person name="Wang Y."/>
            <person name="Carvalho R."/>
            <person name="Voegtly L."/>
            <person name="Shi R."/>
            <person name="Duckworth R."/>
            <person name="Johnson A."/>
            <person name="Loviza R."/>
            <person name="Walstead R."/>
            <person name="Shah Z."/>
            <person name="Kiflezghi M."/>
            <person name="Wade K."/>
            <person name="Ball S.L."/>
            <person name="Bradley K.W."/>
            <person name="Asai D.J."/>
            <person name="Bowman C.A."/>
            <person name="Russell D.A."/>
            <person name="Pope W.H."/>
            <person name="Jacobs-Sera D."/>
            <person name="Hendrix R.W."/>
            <person name="Hatfull G.F."/>
        </authorList>
    </citation>
    <scope>NUCLEOTIDE SEQUENCE [LARGE SCALE GENOMIC DNA]</scope>
    <source>
        <strain evidence="1 2">DSM 27648</strain>
    </source>
</reference>
<gene>
    <name evidence="1" type="ORF">AKJ09_03673</name>
</gene>
<dbReference type="KEGG" id="llu:AKJ09_03673"/>
<sequence>MPKISELQALHDWMRSVGAVHVRDGELELTLGPQMVRFEPSEEAQNDGTEDDEEADALRDLGLSADILALKKRSA</sequence>
<keyword evidence="2" id="KW-1185">Reference proteome</keyword>
<evidence type="ECO:0000313" key="2">
    <source>
        <dbReference type="Proteomes" id="UP000064967"/>
    </source>
</evidence>
<dbReference type="AlphaFoldDB" id="A0A0K1PV51"/>
<dbReference type="RefSeq" id="WP_146648224.1">
    <property type="nucleotide sequence ID" value="NZ_CP012333.1"/>
</dbReference>
<name>A0A0K1PV51_9BACT</name>
<accession>A0A0K1PV51</accession>
<proteinExistence type="predicted"/>
<dbReference type="EMBL" id="CP012333">
    <property type="protein sequence ID" value="AKU97009.1"/>
    <property type="molecule type" value="Genomic_DNA"/>
</dbReference>